<dbReference type="Gene3D" id="3.40.190.10">
    <property type="entry name" value="Periplasmic binding protein-like II"/>
    <property type="match status" value="2"/>
</dbReference>
<evidence type="ECO:0000313" key="8">
    <source>
        <dbReference type="Proteomes" id="UP000682403"/>
    </source>
</evidence>
<feature type="signal peptide" evidence="6">
    <location>
        <begin position="1"/>
        <end position="22"/>
    </location>
</feature>
<dbReference type="InterPro" id="IPR006059">
    <property type="entry name" value="SBP"/>
</dbReference>
<dbReference type="PANTHER" id="PTHR43649">
    <property type="entry name" value="ARABINOSE-BINDING PROTEIN-RELATED"/>
    <property type="match status" value="1"/>
</dbReference>
<evidence type="ECO:0000256" key="2">
    <source>
        <dbReference type="ARBA" id="ARBA00022729"/>
    </source>
</evidence>
<dbReference type="SUPFAM" id="SSF53850">
    <property type="entry name" value="Periplasmic binding protein-like II"/>
    <property type="match status" value="1"/>
</dbReference>
<comment type="caution">
    <text evidence="7">The sequence shown here is derived from an EMBL/GenBank/DDBJ whole genome shotgun (WGS) entry which is preliminary data.</text>
</comment>
<keyword evidence="8" id="KW-1185">Reference proteome</keyword>
<feature type="chain" id="PRO_5047448219" evidence="6">
    <location>
        <begin position="23"/>
        <end position="517"/>
    </location>
</feature>
<protein>
    <submittedName>
        <fullName evidence="7">Extracellular solute-binding protein</fullName>
    </submittedName>
</protein>
<dbReference type="Proteomes" id="UP000682403">
    <property type="component" value="Unassembled WGS sequence"/>
</dbReference>
<evidence type="ECO:0000256" key="6">
    <source>
        <dbReference type="SAM" id="SignalP"/>
    </source>
</evidence>
<name>A0ABS5LGU1_9BACI</name>
<dbReference type="RefSeq" id="WP_211559493.1">
    <property type="nucleotide sequence ID" value="NZ_JAGVRK010000001.1"/>
</dbReference>
<evidence type="ECO:0000256" key="5">
    <source>
        <dbReference type="ARBA" id="ARBA00023288"/>
    </source>
</evidence>
<keyword evidence="5" id="KW-0449">Lipoprotein</keyword>
<keyword evidence="2 6" id="KW-0732">Signal</keyword>
<keyword evidence="1" id="KW-1003">Cell membrane</keyword>
<dbReference type="CDD" id="cd13580">
    <property type="entry name" value="PBP2_AlgQ_like_1"/>
    <property type="match status" value="1"/>
</dbReference>
<proteinExistence type="predicted"/>
<evidence type="ECO:0000256" key="4">
    <source>
        <dbReference type="ARBA" id="ARBA00023139"/>
    </source>
</evidence>
<keyword evidence="3" id="KW-0472">Membrane</keyword>
<reference evidence="7 8" key="1">
    <citation type="submission" date="2021-04" db="EMBL/GenBank/DDBJ databases">
        <title>Metabacillus sp. strain KIGAM252 whole genome sequence.</title>
        <authorList>
            <person name="Seo M.-J."/>
            <person name="Cho E.-S."/>
            <person name="Hwang C.Y."/>
            <person name="Yoon D.J."/>
        </authorList>
    </citation>
    <scope>NUCLEOTIDE SEQUENCE [LARGE SCALE GENOMIC DNA]</scope>
    <source>
        <strain evidence="7 8">KIGAM252</strain>
    </source>
</reference>
<dbReference type="PANTHER" id="PTHR43649:SF33">
    <property type="entry name" value="POLYGALACTURONAN_RHAMNOGALACTURONAN-BINDING PROTEIN YTCQ"/>
    <property type="match status" value="1"/>
</dbReference>
<evidence type="ECO:0000313" key="7">
    <source>
        <dbReference type="EMBL" id="MBS2969831.1"/>
    </source>
</evidence>
<dbReference type="InterPro" id="IPR050490">
    <property type="entry name" value="Bact_solute-bd_prot1"/>
</dbReference>
<sequence>MKRAKGLSLLLAGILLAGGCTSNDTASKPAEKEKDPNKKYTVTAIDFRFGDPPPKDGAGLKMINEKFNVDYQVQFVPQADYQEKLSAVVASGDVPDMVGFEPVDTRYAKWAGQGAFLPLDDYIGKYETLKNVPDHIWESMKVNGKIYGIPTYYPEADLTPIIRKDWLDKLGLEMPKNYEELKEVALAFTKKDPDGNGKNDTYGFAMGEKINPDFDMGAYWNAESWLHKDENGNYIPGMISDARKETIQFFADLYKEKAITQDYAVLTWPDTNKEFFSGKAGIFVGAPRGMSEAYYAGLLELQPNAEFAPLYPFADPDGNTGYTATSGYGGITAISADLAKDPGKIEKILEMMEFGRTFYPREDRTPDNKEFDWWWGNEGKGYTMQDGTAVLDPNFATEGKTPSTYYVDNAMWPPNEDVNEFYKDYKNEKVSSLAKELEEMHKSTKHYMNPVNGLVSETAQQKKEEFDQFLFDEQAKMIAGQRPVSDWDKMVEEYLNMGGQKMIEEYNSQIKDEEHWK</sequence>
<organism evidence="7 8">
    <name type="scientific">Metabacillus flavus</name>
    <dbReference type="NCBI Taxonomy" id="2823519"/>
    <lineage>
        <taxon>Bacteria</taxon>
        <taxon>Bacillati</taxon>
        <taxon>Bacillota</taxon>
        <taxon>Bacilli</taxon>
        <taxon>Bacillales</taxon>
        <taxon>Bacillaceae</taxon>
        <taxon>Metabacillus</taxon>
    </lineage>
</organism>
<dbReference type="Pfam" id="PF01547">
    <property type="entry name" value="SBP_bac_1"/>
    <property type="match status" value="1"/>
</dbReference>
<keyword evidence="4" id="KW-0564">Palmitate</keyword>
<dbReference type="PROSITE" id="PS51257">
    <property type="entry name" value="PROKAR_LIPOPROTEIN"/>
    <property type="match status" value="1"/>
</dbReference>
<gene>
    <name evidence="7" type="ORF">J9317_13750</name>
</gene>
<evidence type="ECO:0000256" key="1">
    <source>
        <dbReference type="ARBA" id="ARBA00022475"/>
    </source>
</evidence>
<evidence type="ECO:0000256" key="3">
    <source>
        <dbReference type="ARBA" id="ARBA00023136"/>
    </source>
</evidence>
<dbReference type="EMBL" id="JAGVRK010000001">
    <property type="protein sequence ID" value="MBS2969831.1"/>
    <property type="molecule type" value="Genomic_DNA"/>
</dbReference>
<accession>A0ABS5LGU1</accession>